<protein>
    <submittedName>
        <fullName evidence="5">LytTR family DNA-binding domain-containing protein</fullName>
    </submittedName>
</protein>
<dbReference type="SMART" id="SM00448">
    <property type="entry name" value="REC"/>
    <property type="match status" value="1"/>
</dbReference>
<accession>A0A9X1WYD1</accession>
<sequence>MDIVVCDDEPLARERLERMLTHLGHRVLGQAKNGIEALELVEQEQPDVILLDIRMPEMNGLECAQKLSSLDTPPAIAFCTAFDQYAIDAFKTNAIAYLLKPIAMDDLSQALAKATKLNQAQLQALPTTEKDPEHQTRHHIAARTYRGVELIPLDDIYYFLADQKYVMVRHKNGQVLIDETLKDLENEFENNFIRIHRNALMSLKYLDGLEMQSNGQYQVRCKEIDEKLMISRRHLPLIKDRIQNL</sequence>
<evidence type="ECO:0000256" key="1">
    <source>
        <dbReference type="ARBA" id="ARBA00023012"/>
    </source>
</evidence>
<dbReference type="GO" id="GO:0000156">
    <property type="term" value="F:phosphorelay response regulator activity"/>
    <property type="evidence" value="ECO:0007669"/>
    <property type="project" value="InterPro"/>
</dbReference>
<dbReference type="PROSITE" id="PS50930">
    <property type="entry name" value="HTH_LYTTR"/>
    <property type="match status" value="1"/>
</dbReference>
<feature type="domain" description="Response regulatory" evidence="3">
    <location>
        <begin position="2"/>
        <end position="115"/>
    </location>
</feature>
<dbReference type="GO" id="GO:0003677">
    <property type="term" value="F:DNA binding"/>
    <property type="evidence" value="ECO:0007669"/>
    <property type="project" value="UniProtKB-KW"/>
</dbReference>
<feature type="modified residue" description="4-aspartylphosphate" evidence="2">
    <location>
        <position position="52"/>
    </location>
</feature>
<dbReference type="Proteomes" id="UP001139701">
    <property type="component" value="Unassembled WGS sequence"/>
</dbReference>
<organism evidence="5 6">
    <name type="scientific">Acinetobacter sedimenti</name>
    <dbReference type="NCBI Taxonomy" id="2919922"/>
    <lineage>
        <taxon>Bacteria</taxon>
        <taxon>Pseudomonadati</taxon>
        <taxon>Pseudomonadota</taxon>
        <taxon>Gammaproteobacteria</taxon>
        <taxon>Moraxellales</taxon>
        <taxon>Moraxellaceae</taxon>
        <taxon>Acinetobacter</taxon>
    </lineage>
</organism>
<dbReference type="PROSITE" id="PS50110">
    <property type="entry name" value="RESPONSE_REGULATORY"/>
    <property type="match status" value="1"/>
</dbReference>
<keyword evidence="5" id="KW-0238">DNA-binding</keyword>
<dbReference type="Pfam" id="PF04397">
    <property type="entry name" value="LytTR"/>
    <property type="match status" value="1"/>
</dbReference>
<keyword evidence="2" id="KW-0597">Phosphoprotein</keyword>
<evidence type="ECO:0000313" key="6">
    <source>
        <dbReference type="Proteomes" id="UP001139701"/>
    </source>
</evidence>
<dbReference type="Gene3D" id="3.40.50.2300">
    <property type="match status" value="1"/>
</dbReference>
<dbReference type="PANTHER" id="PTHR37299:SF1">
    <property type="entry name" value="STAGE 0 SPORULATION PROTEIN A HOMOLOG"/>
    <property type="match status" value="1"/>
</dbReference>
<dbReference type="InterPro" id="IPR007492">
    <property type="entry name" value="LytTR_DNA-bd_dom"/>
</dbReference>
<evidence type="ECO:0000256" key="2">
    <source>
        <dbReference type="PROSITE-ProRule" id="PRU00169"/>
    </source>
</evidence>
<dbReference type="InterPro" id="IPR011006">
    <property type="entry name" value="CheY-like_superfamily"/>
</dbReference>
<keyword evidence="1" id="KW-0902">Two-component regulatory system</keyword>
<dbReference type="PANTHER" id="PTHR37299">
    <property type="entry name" value="TRANSCRIPTIONAL REGULATOR-RELATED"/>
    <property type="match status" value="1"/>
</dbReference>
<dbReference type="AlphaFoldDB" id="A0A9X1WYD1"/>
<evidence type="ECO:0000259" key="3">
    <source>
        <dbReference type="PROSITE" id="PS50110"/>
    </source>
</evidence>
<evidence type="ECO:0000313" key="5">
    <source>
        <dbReference type="EMBL" id="MCJ8147389.1"/>
    </source>
</evidence>
<reference evidence="5" key="1">
    <citation type="submission" date="2022-02" db="EMBL/GenBank/DDBJ databases">
        <title>Acinetobacter A3.8 sp. nov., isolated from Sediment (Zhairuo Island).</title>
        <authorList>
            <person name="Zheng K."/>
        </authorList>
    </citation>
    <scope>NUCLEOTIDE SEQUENCE</scope>
    <source>
        <strain evidence="5">A3.8</strain>
    </source>
</reference>
<name>A0A9X1WYD1_9GAMM</name>
<dbReference type="InterPro" id="IPR046947">
    <property type="entry name" value="LytR-like"/>
</dbReference>
<dbReference type="Gene3D" id="2.40.50.1020">
    <property type="entry name" value="LytTr DNA-binding domain"/>
    <property type="match status" value="1"/>
</dbReference>
<comment type="caution">
    <text evidence="5">The sequence shown here is derived from an EMBL/GenBank/DDBJ whole genome shotgun (WGS) entry which is preliminary data.</text>
</comment>
<proteinExistence type="predicted"/>
<dbReference type="InterPro" id="IPR001789">
    <property type="entry name" value="Sig_transdc_resp-reg_receiver"/>
</dbReference>
<evidence type="ECO:0000259" key="4">
    <source>
        <dbReference type="PROSITE" id="PS50930"/>
    </source>
</evidence>
<gene>
    <name evidence="5" type="ORF">MKI79_10905</name>
</gene>
<dbReference type="EMBL" id="JAKUML010000021">
    <property type="protein sequence ID" value="MCJ8147389.1"/>
    <property type="molecule type" value="Genomic_DNA"/>
</dbReference>
<dbReference type="SMART" id="SM00850">
    <property type="entry name" value="LytTR"/>
    <property type="match status" value="1"/>
</dbReference>
<dbReference type="Pfam" id="PF00072">
    <property type="entry name" value="Response_reg"/>
    <property type="match status" value="1"/>
</dbReference>
<dbReference type="RefSeq" id="WP_241573483.1">
    <property type="nucleotide sequence ID" value="NZ_JAKUML010000021.1"/>
</dbReference>
<feature type="domain" description="HTH LytTR-type" evidence="4">
    <location>
        <begin position="140"/>
        <end position="244"/>
    </location>
</feature>
<keyword evidence="6" id="KW-1185">Reference proteome</keyword>
<dbReference type="SUPFAM" id="SSF52172">
    <property type="entry name" value="CheY-like"/>
    <property type="match status" value="1"/>
</dbReference>